<evidence type="ECO:0000256" key="1">
    <source>
        <dbReference type="SAM" id="SignalP"/>
    </source>
</evidence>
<proteinExistence type="predicted"/>
<dbReference type="OrthoDB" id="291085at2"/>
<feature type="signal peptide" evidence="1">
    <location>
        <begin position="1"/>
        <end position="22"/>
    </location>
</feature>
<name>A0A1Q2M5L3_9GAMM</name>
<dbReference type="Gene3D" id="2.60.120.10">
    <property type="entry name" value="Jelly Rolls"/>
    <property type="match status" value="1"/>
</dbReference>
<dbReference type="AlphaFoldDB" id="A0A1Q2M5L3"/>
<evidence type="ECO:0008006" key="4">
    <source>
        <dbReference type="Google" id="ProtNLM"/>
    </source>
</evidence>
<evidence type="ECO:0000313" key="2">
    <source>
        <dbReference type="EMBL" id="AQQ67939.1"/>
    </source>
</evidence>
<dbReference type="CDD" id="cd06989">
    <property type="entry name" value="cupin_DRT102"/>
    <property type="match status" value="1"/>
</dbReference>
<feature type="chain" id="PRO_5012139793" description="Cupin" evidence="1">
    <location>
        <begin position="23"/>
        <end position="267"/>
    </location>
</feature>
<dbReference type="InterPro" id="IPR014710">
    <property type="entry name" value="RmlC-like_jellyroll"/>
</dbReference>
<dbReference type="RefSeq" id="WP_077404223.1">
    <property type="nucleotide sequence ID" value="NZ_CP019650.1"/>
</dbReference>
<dbReference type="Pfam" id="PF14499">
    <property type="entry name" value="DUF4437"/>
    <property type="match status" value="1"/>
</dbReference>
<evidence type="ECO:0000313" key="3">
    <source>
        <dbReference type="Proteomes" id="UP000188219"/>
    </source>
</evidence>
<dbReference type="STRING" id="260552.Mag101_09995"/>
<keyword evidence="3" id="KW-1185">Reference proteome</keyword>
<dbReference type="InterPro" id="IPR028013">
    <property type="entry name" value="DUF4437"/>
</dbReference>
<protein>
    <recommendedName>
        <fullName evidence="4">Cupin</fullName>
    </recommendedName>
</protein>
<dbReference type="EMBL" id="CP019650">
    <property type="protein sequence ID" value="AQQ67939.1"/>
    <property type="molecule type" value="Genomic_DNA"/>
</dbReference>
<dbReference type="SUPFAM" id="SSF51182">
    <property type="entry name" value="RmlC-like cupins"/>
    <property type="match status" value="1"/>
</dbReference>
<keyword evidence="1" id="KW-0732">Signal</keyword>
<dbReference type="KEGG" id="maga:Mag101_09995"/>
<dbReference type="InterPro" id="IPR011051">
    <property type="entry name" value="RmlC_Cupin_sf"/>
</dbReference>
<organism evidence="2 3">
    <name type="scientific">Microbulbifer agarilyticus</name>
    <dbReference type="NCBI Taxonomy" id="260552"/>
    <lineage>
        <taxon>Bacteria</taxon>
        <taxon>Pseudomonadati</taxon>
        <taxon>Pseudomonadota</taxon>
        <taxon>Gammaproteobacteria</taxon>
        <taxon>Cellvibrionales</taxon>
        <taxon>Microbulbiferaceae</taxon>
        <taxon>Microbulbifer</taxon>
    </lineage>
</organism>
<dbReference type="Proteomes" id="UP000188219">
    <property type="component" value="Chromosome"/>
</dbReference>
<sequence length="267" mass="29406">MDRLKLAVLAMAFCTFASPSISGDHTVISTENIKWGLLNPARGDASPKAADLWGDRTEDVPTGMLVKFNKGFSSPPHIHNISYRGIVIEGLMHNDDPSAEKMWLPTGSFWTQPAGEIHITAADGQENLIYLEIDSGPYLVLPSEKAFDNGERPINIDERNLVWLDTEDANWLKKDNAEIAYLWGEPESANGSFVKLPAGFQGEISSDHALKAVVVKGNAIHRWNKDDKENALSPGSFFSSKAKGSHHLNTETEVIVYVNSNGRYSVK</sequence>
<reference evidence="2" key="1">
    <citation type="submission" date="2017-02" db="EMBL/GenBank/DDBJ databases">
        <title>Genome of Microbulbifer agarilyticus GP101.</title>
        <authorList>
            <person name="Jung J."/>
            <person name="Bae S.S."/>
            <person name="Baek K."/>
        </authorList>
    </citation>
    <scope>NUCLEOTIDE SEQUENCE [LARGE SCALE GENOMIC DNA]</scope>
    <source>
        <strain evidence="2">GP101</strain>
    </source>
</reference>
<gene>
    <name evidence="2" type="ORF">Mag101_09995</name>
</gene>
<accession>A0A1Q2M5L3</accession>